<keyword evidence="5" id="KW-0130">Cell adhesion</keyword>
<dbReference type="Pfam" id="PF00041">
    <property type="entry name" value="fn3"/>
    <property type="match status" value="1"/>
</dbReference>
<dbReference type="InterPro" id="IPR013098">
    <property type="entry name" value="Ig_I-set"/>
</dbReference>
<name>A0A6A4WIB4_AMPAM</name>
<dbReference type="GO" id="GO:0043025">
    <property type="term" value="C:neuronal cell body"/>
    <property type="evidence" value="ECO:0007669"/>
    <property type="project" value="TreeGrafter"/>
</dbReference>
<evidence type="ECO:0000256" key="5">
    <source>
        <dbReference type="ARBA" id="ARBA00022889"/>
    </source>
</evidence>
<dbReference type="InterPro" id="IPR009138">
    <property type="entry name" value="Neural_cell_adh"/>
</dbReference>
<dbReference type="GO" id="GO:0005886">
    <property type="term" value="C:plasma membrane"/>
    <property type="evidence" value="ECO:0007669"/>
    <property type="project" value="TreeGrafter"/>
</dbReference>
<dbReference type="PROSITE" id="PS50853">
    <property type="entry name" value="FN3"/>
    <property type="match status" value="1"/>
</dbReference>
<keyword evidence="14" id="KW-1185">Reference proteome</keyword>
<feature type="domain" description="Fibronectin type-III" evidence="12">
    <location>
        <begin position="279"/>
        <end position="373"/>
    </location>
</feature>
<dbReference type="PRINTS" id="PR01838">
    <property type="entry name" value="NCAMFAMILY"/>
</dbReference>
<dbReference type="AlphaFoldDB" id="A0A6A4WIB4"/>
<comment type="caution">
    <text evidence="13">The sequence shown here is derived from an EMBL/GenBank/DDBJ whole genome shotgun (WGS) entry which is preliminary data.</text>
</comment>
<dbReference type="PANTHER" id="PTHR45080:SF27">
    <property type="entry name" value="NEURAL CELL ADHESION MOLECULE 1-LIKE"/>
    <property type="match status" value="1"/>
</dbReference>
<dbReference type="CDD" id="cd00096">
    <property type="entry name" value="Ig"/>
    <property type="match status" value="2"/>
</dbReference>
<dbReference type="InterPro" id="IPR003961">
    <property type="entry name" value="FN3_dom"/>
</dbReference>
<dbReference type="FunFam" id="2.60.40.10:FF:000032">
    <property type="entry name" value="palladin isoform X1"/>
    <property type="match status" value="1"/>
</dbReference>
<evidence type="ECO:0000256" key="1">
    <source>
        <dbReference type="ARBA" id="ARBA00004167"/>
    </source>
</evidence>
<keyword evidence="9" id="KW-0325">Glycoprotein</keyword>
<dbReference type="Gene3D" id="2.60.40.10">
    <property type="entry name" value="Immunoglobulins"/>
    <property type="match status" value="4"/>
</dbReference>
<dbReference type="InterPro" id="IPR036116">
    <property type="entry name" value="FN3_sf"/>
</dbReference>
<dbReference type="InterPro" id="IPR036179">
    <property type="entry name" value="Ig-like_dom_sf"/>
</dbReference>
<keyword evidence="10" id="KW-0393">Immunoglobulin domain</keyword>
<protein>
    <submittedName>
        <fullName evidence="13">Fasciclin-2</fullName>
    </submittedName>
</protein>
<dbReference type="SMART" id="SM00409">
    <property type="entry name" value="IG"/>
    <property type="match status" value="3"/>
</dbReference>
<evidence type="ECO:0000256" key="2">
    <source>
        <dbReference type="ARBA" id="ARBA00022692"/>
    </source>
</evidence>
<evidence type="ECO:0000256" key="7">
    <source>
        <dbReference type="ARBA" id="ARBA00023136"/>
    </source>
</evidence>
<keyword evidence="3" id="KW-0732">Signal</keyword>
<evidence type="ECO:0000256" key="9">
    <source>
        <dbReference type="ARBA" id="ARBA00023180"/>
    </source>
</evidence>
<dbReference type="GO" id="GO:0008046">
    <property type="term" value="F:axon guidance receptor activity"/>
    <property type="evidence" value="ECO:0007669"/>
    <property type="project" value="TreeGrafter"/>
</dbReference>
<dbReference type="SMART" id="SM00060">
    <property type="entry name" value="FN3"/>
    <property type="match status" value="1"/>
</dbReference>
<dbReference type="PROSITE" id="PS50835">
    <property type="entry name" value="IG_LIKE"/>
    <property type="match status" value="2"/>
</dbReference>
<keyword evidence="2" id="KW-0812">Transmembrane</keyword>
<gene>
    <name evidence="13" type="primary">FAS2_3</name>
    <name evidence="13" type="ORF">FJT64_021994</name>
</gene>
<dbReference type="PANTHER" id="PTHR45080">
    <property type="entry name" value="CONTACTIN 5"/>
    <property type="match status" value="1"/>
</dbReference>
<evidence type="ECO:0000256" key="8">
    <source>
        <dbReference type="ARBA" id="ARBA00023157"/>
    </source>
</evidence>
<dbReference type="GO" id="GO:0050808">
    <property type="term" value="P:synapse organization"/>
    <property type="evidence" value="ECO:0007669"/>
    <property type="project" value="TreeGrafter"/>
</dbReference>
<dbReference type="GO" id="GO:0007156">
    <property type="term" value="P:homophilic cell adhesion via plasma membrane adhesion molecules"/>
    <property type="evidence" value="ECO:0007669"/>
    <property type="project" value="TreeGrafter"/>
</dbReference>
<dbReference type="OrthoDB" id="9355041at2759"/>
<feature type="domain" description="Ig-like" evidence="11">
    <location>
        <begin position="185"/>
        <end position="275"/>
    </location>
</feature>
<keyword evidence="7" id="KW-0472">Membrane</keyword>
<dbReference type="SMART" id="SM00408">
    <property type="entry name" value="IGc2"/>
    <property type="match status" value="3"/>
</dbReference>
<keyword evidence="8" id="KW-1015">Disulfide bond</keyword>
<dbReference type="InterPro" id="IPR050958">
    <property type="entry name" value="Cell_Adh-Cytoskel_Orgn"/>
</dbReference>
<dbReference type="Pfam" id="PF07679">
    <property type="entry name" value="I-set"/>
    <property type="match status" value="2"/>
</dbReference>
<comment type="subcellular location">
    <subcellularLocation>
        <location evidence="1">Membrane</location>
        <topology evidence="1">Single-pass membrane protein</topology>
    </subcellularLocation>
</comment>
<evidence type="ECO:0000313" key="13">
    <source>
        <dbReference type="EMBL" id="KAF0306505.1"/>
    </source>
</evidence>
<feature type="domain" description="Ig-like" evidence="11">
    <location>
        <begin position="93"/>
        <end position="178"/>
    </location>
</feature>
<dbReference type="CDD" id="cd00063">
    <property type="entry name" value="FN3"/>
    <property type="match status" value="1"/>
</dbReference>
<dbReference type="SUPFAM" id="SSF49265">
    <property type="entry name" value="Fibronectin type III"/>
    <property type="match status" value="1"/>
</dbReference>
<accession>A0A6A4WIB4</accession>
<sequence length="403" mass="44585">MSVSPIIKSASLSVYESFVIKQCFSPPTPAISTRFSVRVEPSRARDGLQGVDLLLNPVKRKDSGVYRCRARVNDRVEEASFELIVLQPIQFRPEQKVQYAAEGSDFILRCDVTGEPKPVVTWRGVAPLEMGPDKKYDIDQESRGLIIRDVSREDSGKYRCKATHVNKKESDLRETDIELVVQYKPQWVGPHQREVFGFLGGSANLSCRADAEPSAFFTWLRNGQQLEQQDHYQIISAEKDRSVLQVSGLDDSMFGNYTCEARNNFGSITHSIELRKGEKPAVPQVRVTKTESTRLTLSIDVPPEEKVADRYLAEYKTEDDAWTTASAVEFQSTGTHAINNLRPNTVYMIRVAAVNEAGRGDYSAGLRQKTAAAGAGGDPSAAGSQPVVLSLLVSLLMAALLVL</sequence>
<keyword evidence="4" id="KW-0677">Repeat</keyword>
<organism evidence="13 14">
    <name type="scientific">Amphibalanus amphitrite</name>
    <name type="common">Striped barnacle</name>
    <name type="synonym">Balanus amphitrite</name>
    <dbReference type="NCBI Taxonomy" id="1232801"/>
    <lineage>
        <taxon>Eukaryota</taxon>
        <taxon>Metazoa</taxon>
        <taxon>Ecdysozoa</taxon>
        <taxon>Arthropoda</taxon>
        <taxon>Crustacea</taxon>
        <taxon>Multicrustacea</taxon>
        <taxon>Cirripedia</taxon>
        <taxon>Thoracica</taxon>
        <taxon>Thoracicalcarea</taxon>
        <taxon>Balanomorpha</taxon>
        <taxon>Balanoidea</taxon>
        <taxon>Balanidae</taxon>
        <taxon>Amphibalaninae</taxon>
        <taxon>Amphibalanus</taxon>
    </lineage>
</organism>
<dbReference type="InterPro" id="IPR013783">
    <property type="entry name" value="Ig-like_fold"/>
</dbReference>
<keyword evidence="6" id="KW-1133">Transmembrane helix</keyword>
<evidence type="ECO:0000256" key="3">
    <source>
        <dbReference type="ARBA" id="ARBA00022729"/>
    </source>
</evidence>
<evidence type="ECO:0000259" key="12">
    <source>
        <dbReference type="PROSITE" id="PS50853"/>
    </source>
</evidence>
<dbReference type="Proteomes" id="UP000440578">
    <property type="component" value="Unassembled WGS sequence"/>
</dbReference>
<evidence type="ECO:0000256" key="4">
    <source>
        <dbReference type="ARBA" id="ARBA00022737"/>
    </source>
</evidence>
<dbReference type="EMBL" id="VIIS01000662">
    <property type="protein sequence ID" value="KAF0306505.1"/>
    <property type="molecule type" value="Genomic_DNA"/>
</dbReference>
<proteinExistence type="predicted"/>
<dbReference type="InterPro" id="IPR007110">
    <property type="entry name" value="Ig-like_dom"/>
</dbReference>
<dbReference type="SUPFAM" id="SSF48726">
    <property type="entry name" value="Immunoglobulin"/>
    <property type="match status" value="3"/>
</dbReference>
<evidence type="ECO:0000259" key="11">
    <source>
        <dbReference type="PROSITE" id="PS50835"/>
    </source>
</evidence>
<dbReference type="InterPro" id="IPR003599">
    <property type="entry name" value="Ig_sub"/>
</dbReference>
<reference evidence="13 14" key="1">
    <citation type="submission" date="2019-07" db="EMBL/GenBank/DDBJ databases">
        <title>Draft genome assembly of a fouling barnacle, Amphibalanus amphitrite (Darwin, 1854): The first reference genome for Thecostraca.</title>
        <authorList>
            <person name="Kim W."/>
        </authorList>
    </citation>
    <scope>NUCLEOTIDE SEQUENCE [LARGE SCALE GENOMIC DNA]</scope>
    <source>
        <strain evidence="13">SNU_AA5</strain>
        <tissue evidence="13">Soma without cirri and trophi</tissue>
    </source>
</reference>
<dbReference type="InterPro" id="IPR003598">
    <property type="entry name" value="Ig_sub2"/>
</dbReference>
<evidence type="ECO:0000313" key="14">
    <source>
        <dbReference type="Proteomes" id="UP000440578"/>
    </source>
</evidence>
<evidence type="ECO:0000256" key="10">
    <source>
        <dbReference type="ARBA" id="ARBA00023319"/>
    </source>
</evidence>
<evidence type="ECO:0000256" key="6">
    <source>
        <dbReference type="ARBA" id="ARBA00022989"/>
    </source>
</evidence>
<dbReference type="GO" id="GO:0030424">
    <property type="term" value="C:axon"/>
    <property type="evidence" value="ECO:0007669"/>
    <property type="project" value="TreeGrafter"/>
</dbReference>